<sequence length="604" mass="68943">MKCRMVTVIPSIILSIAVVLILFLILISMIQYYTSIVIDPPIIPSYGTIYVLDVDNKSGIVRIVNRFGYSVKSLFSISINNNKSVNTNITIPVVLFWVTINPGEMTINIYQYLRRYLGDVKPDYIRWDESGFLIGNTFIPLRKGAGTLRRFSFSEPQTMKYILTGIGTSHDISRRVFSTKYFDGDKISIEFNHELKFGYNRSICGYQTPIVITTYRYGNQCYYRNCSIHGCAQYICTHRVDDVCVKWECQNNRTIEYRCDSTETPQHDYNSYPCGLDNHICTYWTPPITSVTSTSITSLSLRGLINDPGGLAIDRKNFTIFPTSASTLWEYILPEDQQSQCIYIYREISYSTSFSNNRVCCNTCSNESICRIEYLCNQTSFTTYITEKHACRSLGDNWLCAGLEEFLVGDLTSGNVLVEVKQLVSNIFVRFNMTLNYRYTRYYDPELIDNYMRIMPSYTITLTLPPIRGYLSIPYNEILNNASVFVSMNVDKIFSTIRTESGYTDNYLLIDVVLSDWIDSVSTTPVGYIALAPSRDIEGSKTFYFSTTNQPVVSISMRRSDFPYISIPMCLCKNIGCSCSDTITINIVIDLILDIGVIINTTSY</sequence>
<gene>
    <name evidence="2" type="ORF">ENU31_01235</name>
</gene>
<organism evidence="2">
    <name type="scientific">Ignisphaera aggregans</name>
    <dbReference type="NCBI Taxonomy" id="334771"/>
    <lineage>
        <taxon>Archaea</taxon>
        <taxon>Thermoproteota</taxon>
        <taxon>Thermoprotei</taxon>
        <taxon>Desulfurococcales</taxon>
        <taxon>Desulfurococcaceae</taxon>
        <taxon>Ignisphaera</taxon>
    </lineage>
</organism>
<accession>A0A7C4D0B4</accession>
<evidence type="ECO:0000256" key="1">
    <source>
        <dbReference type="SAM" id="Phobius"/>
    </source>
</evidence>
<dbReference type="AlphaFoldDB" id="A0A7C4D0B4"/>
<name>A0A7C4D0B4_9CREN</name>
<keyword evidence="1" id="KW-0472">Membrane</keyword>
<protein>
    <submittedName>
        <fullName evidence="2">Uncharacterized protein</fullName>
    </submittedName>
</protein>
<keyword evidence="1" id="KW-0812">Transmembrane</keyword>
<dbReference type="EMBL" id="DTCA01000046">
    <property type="protein sequence ID" value="HGM07021.1"/>
    <property type="molecule type" value="Genomic_DNA"/>
</dbReference>
<reference evidence="2" key="1">
    <citation type="journal article" date="2020" name="mSystems">
        <title>Genome- and Community-Level Interaction Insights into Carbon Utilization and Element Cycling Functions of Hydrothermarchaeota in Hydrothermal Sediment.</title>
        <authorList>
            <person name="Zhou Z."/>
            <person name="Liu Y."/>
            <person name="Xu W."/>
            <person name="Pan J."/>
            <person name="Luo Z.H."/>
            <person name="Li M."/>
        </authorList>
    </citation>
    <scope>NUCLEOTIDE SEQUENCE [LARGE SCALE GENOMIC DNA]</scope>
    <source>
        <strain evidence="2">SpSt-658</strain>
    </source>
</reference>
<proteinExistence type="predicted"/>
<evidence type="ECO:0000313" key="2">
    <source>
        <dbReference type="EMBL" id="HGM07021.1"/>
    </source>
</evidence>
<feature type="transmembrane region" description="Helical" evidence="1">
    <location>
        <begin position="12"/>
        <end position="33"/>
    </location>
</feature>
<comment type="caution">
    <text evidence="2">The sequence shown here is derived from an EMBL/GenBank/DDBJ whole genome shotgun (WGS) entry which is preliminary data.</text>
</comment>
<keyword evidence="1" id="KW-1133">Transmembrane helix</keyword>